<dbReference type="OMA" id="KGGYHYR"/>
<reference evidence="8" key="1">
    <citation type="submission" date="2022-10" db="EMBL/GenBank/DDBJ databases">
        <title>Novel sulphate-reducing endosymbionts in the free-living metamonad Anaeramoeba.</title>
        <authorList>
            <person name="Jerlstrom-Hultqvist J."/>
            <person name="Cepicka I."/>
            <person name="Gallot-Lavallee L."/>
            <person name="Salas-Leiva D."/>
            <person name="Curtis B.A."/>
            <person name="Zahonova K."/>
            <person name="Pipaliya S."/>
            <person name="Dacks J."/>
            <person name="Roger A.J."/>
        </authorList>
    </citation>
    <scope>NUCLEOTIDE SEQUENCE</scope>
    <source>
        <strain evidence="8">BMAN</strain>
    </source>
</reference>
<evidence type="ECO:0000256" key="4">
    <source>
        <dbReference type="ARBA" id="ARBA00023069"/>
    </source>
</evidence>
<dbReference type="EMBL" id="JAPDFW010000147">
    <property type="protein sequence ID" value="KAJ5066295.1"/>
    <property type="molecule type" value="Genomic_DNA"/>
</dbReference>
<evidence type="ECO:0000256" key="5">
    <source>
        <dbReference type="ARBA" id="ARBA00023273"/>
    </source>
</evidence>
<feature type="region of interest" description="Disordered" evidence="6">
    <location>
        <begin position="766"/>
        <end position="832"/>
    </location>
</feature>
<dbReference type="GO" id="GO:0005737">
    <property type="term" value="C:cytoplasm"/>
    <property type="evidence" value="ECO:0007669"/>
    <property type="project" value="UniProtKB-SubCell"/>
</dbReference>
<feature type="compositionally biased region" description="Polar residues" evidence="6">
    <location>
        <begin position="1375"/>
        <end position="1387"/>
    </location>
</feature>
<feature type="compositionally biased region" description="Polar residues" evidence="6">
    <location>
        <begin position="357"/>
        <end position="378"/>
    </location>
</feature>
<dbReference type="Pfam" id="PF22544">
    <property type="entry name" value="HYDIN_VesB_CFA65-like_Ig"/>
    <property type="match status" value="1"/>
</dbReference>
<evidence type="ECO:0000256" key="6">
    <source>
        <dbReference type="SAM" id="MobiDB-lite"/>
    </source>
</evidence>
<protein>
    <recommendedName>
        <fullName evidence="7">HYDIN/VesB/CFA65-like Ig-like domain-containing protein</fullName>
    </recommendedName>
</protein>
<dbReference type="OrthoDB" id="252265at2759"/>
<evidence type="ECO:0000256" key="1">
    <source>
        <dbReference type="ARBA" id="ARBA00004138"/>
    </source>
</evidence>
<dbReference type="PANTHER" id="PTHR39211:SF1">
    <property type="entry name" value="ABNORMAL SPINDLE-LIKE MICROCEPHALY-ASSOCIATED PROTEIN ASH DOMAIN-CONTAINING PROTEIN"/>
    <property type="match status" value="1"/>
</dbReference>
<feature type="region of interest" description="Disordered" evidence="6">
    <location>
        <begin position="352"/>
        <end position="387"/>
    </location>
</feature>
<keyword evidence="3" id="KW-0963">Cytoplasm</keyword>
<evidence type="ECO:0000256" key="3">
    <source>
        <dbReference type="ARBA" id="ARBA00022490"/>
    </source>
</evidence>
<evidence type="ECO:0000256" key="2">
    <source>
        <dbReference type="ARBA" id="ARBA00004496"/>
    </source>
</evidence>
<keyword evidence="4" id="KW-0969">Cilium</keyword>
<comment type="caution">
    <text evidence="8">The sequence shown here is derived from an EMBL/GenBank/DDBJ whole genome shotgun (WGS) entry which is preliminary data.</text>
</comment>
<comment type="subcellular location">
    <subcellularLocation>
        <location evidence="1">Cell projection</location>
        <location evidence="1">Cilium</location>
    </subcellularLocation>
    <subcellularLocation>
        <location evidence="2">Cytoplasm</location>
    </subcellularLocation>
</comment>
<keyword evidence="9" id="KW-1185">Reference proteome</keyword>
<dbReference type="Proteomes" id="UP001149090">
    <property type="component" value="Unassembled WGS sequence"/>
</dbReference>
<proteinExistence type="predicted"/>
<dbReference type="InterPro" id="IPR013783">
    <property type="entry name" value="Ig-like_fold"/>
</dbReference>
<feature type="compositionally biased region" description="Basic and acidic residues" evidence="6">
    <location>
        <begin position="775"/>
        <end position="787"/>
    </location>
</feature>
<feature type="region of interest" description="Disordered" evidence="6">
    <location>
        <begin position="1357"/>
        <end position="1390"/>
    </location>
</feature>
<dbReference type="Gene3D" id="2.60.40.10">
    <property type="entry name" value="Immunoglobulins"/>
    <property type="match status" value="2"/>
</dbReference>
<gene>
    <name evidence="8" type="ORF">M0811_03628</name>
</gene>
<accession>A0A9Q0L5R8</accession>
<sequence length="2996" mass="347390">MTTKKQPNLIEIQVGEKKTKQFDKKIEIDFGEVTLNGKSELKSIKITNKEDFDLEISIKSEKNAVWFQSQNPNLQFKDSNKHNQIFNHVSLIERFELQGRQTKDIVLNLQVPEEVTKAKKAKMETKEGLVQEVNGNDHHHCMTFCTSAFFTATPKNPQAVNVFSSTQIELVTLVSGCRSSMSLELGGANEIFLDQCVVGHWSFREFTIRNKSSITLAFRFASTSLNSIGGVVEFSDFESGSIIEEGEIPGYSTKIIMLKYKPAQKGELEFEILVENLNDDRHSKILRVRTSTGKSGPTQRLILVNPRINFAACYTNTKNQKEINIQNISQEHIVIKLSSDLGKEVTFGIKEEEDPYTKNQDNGFGKNNQMGQSISTSTSHEDLERISNSDERSLSFFKNKKENSEHGNHEDDRENNLIEEISLMPGKGRTIVVWYKPKDDETQILEKRVELKSRKFNIFAKVHTYTNKEERLLGKSTIFCKAKICTSMIILPTSVVNFGDCNIGTTSYRKIPIVNISALPSNIEVRFASRILRVKMHNFTIQPNNSVELELSIAPTIPNPEYHKQITIRNSNNPQNEVILKVQSNNVDQNRITFHALFYNIKTNSEGNLIDFGHCFVNNQTIQKIELKNITDDDIVIQLDSSSPQEISFLQHLELPRESRIRKLLKQASKNREQMAEFLERRTEEMLMIAAKTNDLSTLTHIQRQGDIVHGEGLRKKSSISISREDSSDQEMDLLGHRQINKRKFSKALSSGNVMLLEKMPYISNSQSLSDMDTNSDKEETIERDTETETETDSDNKRNADTISLKDSHEFGKNDFFGNPKNDPKQNQAQEKNDEIKMLQELEKMDHKFMSVEEVFEEMAKHQQYETQIFANHKQELNFINKFISARRMMEFYTKFGILQDITGKEVRIPRYSRVEIFVLLNTKHELRPEIIGKWVKREENVLVKLLYFNKNLAQKLQEFRHLRTLSTDHMPVRKIPLRVRLCRSTMKIPQKNLNFSRLEKYENRTKSITLSNISDAPLMFRILKSGSISSSYLHFDEYLGLIKPFKRKEISFTFQSRIVGSYNEKVIVENVLDSANNQVVEFKAFIYRKPVFNVNPESIDFGPLLINARSHPHIISVVNSSKHSRLFKLDHETPSEFEAQEGLQIHVFYELVANNDDPTASIILTKEQLHNLEILEKQLKISIRKGYTNKMQEIQKKIDTIRFGAKKKKSLKLEKTPLKSQTQPQKPSISEESLVFSLRGETRQKISVSLAFQISPQAHKKSPSIQNTLKDRSIIINDFIRVYETNDLDIFKKISVSAVLCKTTTKYLSKQNKFLFNSDNYWLNVRLGTTSKVLVTELRNLVEMRNAHHENNIEKQRISPHSHSQSQPPPPPSLTQKNTKTFSNKTVYPEKSSDLKIDPAFLDLGQIDLNTTITCSFTFENLASRSIRFKVSHKSVSQNPNKFGNILMNPNLNQKQNVNQNSNTKKTPKNQQSRNKEIFDIKPKSGWASKDQKITVKFSFKINHYTPDSQVRRIFLNDLISNVSIPLIISYTIKQGNFLRIYHQKNTEKEVPDLIPFISDPESTFFKENFQLLVKKSEINDFQEIDFGVRYVDKQHEFTKPIPLFIESISSSPICVKISSNLPKQIHIFDDYELKHETKFIQLLPNQRKPVYFGLRPYISPELILKGRLRRIVGGIQIKIYSEIEDKTEIQGEYANENSKKNQDLDEQKVVIDKEILPEQEFKDENFRQKYPYLIHKHILPFSVFAGVSILHFKPKFIELGVTEKIGEKFRGQFQIINKSVLPTEWQLESSANIELEKTEGRVGKRGKETVKFCVESKNYGLYYESITLINKMALSQHKYMHLRLFVSDNSIEVRGLGRNEQNIEQLNFNQVYVTSTNKPHVFELSEHQIKKYHQFQIVNNKKIPICLRPKTNLNSLVIWEKYSKENRQKALSEFREQVLHSKISRDSPYSNIKLGGSLFLIPPQQTVDVFVTLPSKMSERKIHKLELGKTARFHGILLFEDVTTSQQRLTKMITLCGDYCFSLGKILTPKISLGKIGITSPNQGKPVEFSFFIQNQQEPDLHIKFEHIPPEMELVSQSPQITQQFSDFRITKISDLIIASKTKQRVVMLLYPEKISKEVRDYRQQIVIHNFTNPKNKMEIEVHATNMPQKKLLLQRLEQPGNILNVPKLKIPGELKGSKISEWFTLANNLDDENINVDVDFELSENAKKYFQCEILSRRSNVPVKTLVVEAKKEYELRVVISQKNQTTSTLSMIETAKGFIYGEIHISYGQHSKPERVVIKGDIDRKAMFKLRNSPVQFSYAHSDREQSDFFEIVNVSKDFPLKYKVLSKISSPNINSTTLRVEPHEGVILPIAKQTIHVFMSPNTQMPKPHEIEITVVDLSGREPEGKKVPIRVLQRSEVSENIDNENNHPIVKNIIQKNIIQNDNQKIIIQNQNKNNIIQNENQNNNIQNENQKLELKGCLTLNQNEERYLINIHHHPIKGLPTPSIIKRQIEITNPTHQTIEFQIRNFNPKDEECLIIKPNTKSIPKFSSTQIDFDILMDKVKTNCIHVVIENKTNIEDIKIIRFQIKVSPNESVHQESKNNENIENQQKSKVEEVDLLFGIISNGKYHQAGIEMAVLHLGNLYSGTLYNKYSFILKNPQNFPLEIELICDLNTKKKTELRFSLSPEVPKFTEIFSIAPRSQQQIYLHFIPYFEDSNKKEIWVSAKFGGNWKPHKILKLTMFVFEPTITISRNNVLFNLEKRAGHIWIVPEKALVTITKDAPKMKHPNDFSENQSHIWIRNESMHFICDTNQEEILFTPKIRHSDIVIKPREDLIKQSIANFRENHSWVIEEHIAIYTKENPSERYRIHIRLTGNNSLQLFLTSLESHRRFLLNMIEDKIIRFVKDFRNFIQKNNGNSVQNALFLNYFHIVDELVFFGLREWNGDSIQNLARLFFSSVFDQFFLEKTQFYQNYTELFENFVIQLSYFLSHFPDQSIQLLDVPELEKYLQKK</sequence>
<name>A0A9Q0L5R8_ANAIG</name>
<dbReference type="PANTHER" id="PTHR39211">
    <property type="entry name" value="CHROMOSOME 7, WHOLE GENOME SHOTGUN SEQUENCE"/>
    <property type="match status" value="1"/>
</dbReference>
<evidence type="ECO:0000259" key="7">
    <source>
        <dbReference type="Pfam" id="PF22544"/>
    </source>
</evidence>
<evidence type="ECO:0000313" key="8">
    <source>
        <dbReference type="EMBL" id="KAJ5066295.1"/>
    </source>
</evidence>
<feature type="compositionally biased region" description="Polar residues" evidence="6">
    <location>
        <begin position="1448"/>
        <end position="1474"/>
    </location>
</feature>
<feature type="region of interest" description="Disordered" evidence="6">
    <location>
        <begin position="1448"/>
        <end position="1476"/>
    </location>
</feature>
<feature type="domain" description="HYDIN/VesB/CFA65-like Ig-like" evidence="7">
    <location>
        <begin position="991"/>
        <end position="1084"/>
    </location>
</feature>
<keyword evidence="5" id="KW-0966">Cell projection</keyword>
<organism evidence="8 9">
    <name type="scientific">Anaeramoeba ignava</name>
    <name type="common">Anaerobic marine amoeba</name>
    <dbReference type="NCBI Taxonomy" id="1746090"/>
    <lineage>
        <taxon>Eukaryota</taxon>
        <taxon>Metamonada</taxon>
        <taxon>Anaeramoebidae</taxon>
        <taxon>Anaeramoeba</taxon>
    </lineage>
</organism>
<dbReference type="InterPro" id="IPR053879">
    <property type="entry name" value="HYDIN_VesB_CFA65-like_Ig"/>
</dbReference>
<evidence type="ECO:0000313" key="9">
    <source>
        <dbReference type="Proteomes" id="UP001149090"/>
    </source>
</evidence>
<dbReference type="GO" id="GO:0005929">
    <property type="term" value="C:cilium"/>
    <property type="evidence" value="ECO:0007669"/>
    <property type="project" value="UniProtKB-SubCell"/>
</dbReference>
<feature type="compositionally biased region" description="Basic and acidic residues" evidence="6">
    <location>
        <begin position="794"/>
        <end position="813"/>
    </location>
</feature>